<sequence length="724" mass="81828">MRFAVAIVSPLNFQHSRAFDEVAEGLHHALLALGHDSVLTNRLDLDERRTIVLGGNILVRHALKPPKNAIFYNLEQLGDDLPSATLPAFFDLFRRYPTWDYSQANIEYLAARGLPRPTYVPIGYVPELTRITPVPEDIDVLFYGASYERRYAVLKDLHDRGLRVKWLSGVYGASRDAWIARSKLVLNMHYWDAKIFEIARVSYLLANKRAVVSERGDDPVLEHELESGVAFADYSDLVDRCVELLGDEDARRELAERGFELFSARDQVAIIDNALTASLKELADEPVVPNNPYIDPPSGEHSPDQERRERELFRHKFAPERDRWLAEVERDPEDARSVFFLAETCFQLEDFIAARRWYARRIELGGDDEEVYWAMYRLAATMQKLGEPWPDVEDAYLRSSISRPTRAEALHALATEYRKQQRYWLGYVFAQHAAAIPLPDDDLFVLGYFAEIYTWRALDEQAVCASWIGRHAEAFTLARRLLARADLPDSDRQRIAANRDFSVPAMLDTAATYPADLVQALTTNPGQGKVTVTLIAGPDRYATEQTLNSFLNCCLDTSRIGHFLVLDAGLSTADRAKLRKRYGFLTFTRDKSGGGPGAQLAALHSQINGRFWLHLDQGWRFFAPENYLTRLTAVLDADPQVFQVGINLNDATKLTGTSATEQAIHRASDTGRYILTSVMARGPAMFDTARLDRVVSEKNTNLDPAIVPRTASLDEVHCIANPQH</sequence>
<gene>
    <name evidence="2" type="ORF">BST28_20555</name>
</gene>
<name>A0A1X0DY30_9MYCO</name>
<dbReference type="SUPFAM" id="SSF48452">
    <property type="entry name" value="TPR-like"/>
    <property type="match status" value="1"/>
</dbReference>
<dbReference type="Proteomes" id="UP000192713">
    <property type="component" value="Unassembled WGS sequence"/>
</dbReference>
<evidence type="ECO:0000256" key="1">
    <source>
        <dbReference type="SAM" id="MobiDB-lite"/>
    </source>
</evidence>
<feature type="region of interest" description="Disordered" evidence="1">
    <location>
        <begin position="287"/>
        <end position="307"/>
    </location>
</feature>
<reference evidence="2 3" key="1">
    <citation type="submission" date="2017-02" db="EMBL/GenBank/DDBJ databases">
        <title>The new phylogeny of genus Mycobacterium.</title>
        <authorList>
            <person name="Tortoli E."/>
            <person name="Trovato A."/>
            <person name="Cirillo D.M."/>
        </authorList>
    </citation>
    <scope>NUCLEOTIDE SEQUENCE [LARGE SCALE GENOMIC DNA]</scope>
    <source>
        <strain evidence="2 3">DSM 45093</strain>
    </source>
</reference>
<evidence type="ECO:0000313" key="3">
    <source>
        <dbReference type="Proteomes" id="UP000192713"/>
    </source>
</evidence>
<organism evidence="2 3">
    <name type="scientific">Mycolicibacter kumamotonensis</name>
    <dbReference type="NCBI Taxonomy" id="354243"/>
    <lineage>
        <taxon>Bacteria</taxon>
        <taxon>Bacillati</taxon>
        <taxon>Actinomycetota</taxon>
        <taxon>Actinomycetes</taxon>
        <taxon>Mycobacteriales</taxon>
        <taxon>Mycobacteriaceae</taxon>
        <taxon>Mycolicibacter</taxon>
    </lineage>
</organism>
<dbReference type="Gene3D" id="1.25.40.10">
    <property type="entry name" value="Tetratricopeptide repeat domain"/>
    <property type="match status" value="1"/>
</dbReference>
<proteinExistence type="predicted"/>
<dbReference type="EMBL" id="MVHU01000045">
    <property type="protein sequence ID" value="ORA76720.1"/>
    <property type="molecule type" value="Genomic_DNA"/>
</dbReference>
<evidence type="ECO:0000313" key="2">
    <source>
        <dbReference type="EMBL" id="ORA76720.1"/>
    </source>
</evidence>
<accession>A0A1X0DY30</accession>
<comment type="caution">
    <text evidence="2">The sequence shown here is derived from an EMBL/GenBank/DDBJ whole genome shotgun (WGS) entry which is preliminary data.</text>
</comment>
<dbReference type="RefSeq" id="WP_083082718.1">
    <property type="nucleotide sequence ID" value="NZ_MVHU01000045.1"/>
</dbReference>
<protein>
    <submittedName>
        <fullName evidence="2">Uncharacterized protein</fullName>
    </submittedName>
</protein>
<dbReference type="InterPro" id="IPR011990">
    <property type="entry name" value="TPR-like_helical_dom_sf"/>
</dbReference>
<dbReference type="AlphaFoldDB" id="A0A1X0DY30"/>